<accession>Q4S8U3</accession>
<sequence length="29" mass="2934">KECLVTSSGIDNTENGLSGSKAATKPTPK</sequence>
<gene>
    <name evidence="2" type="ORF">GSTENG00022186001</name>
</gene>
<evidence type="ECO:0000256" key="1">
    <source>
        <dbReference type="SAM" id="MobiDB-lite"/>
    </source>
</evidence>
<proteinExistence type="predicted"/>
<feature type="non-terminal residue" evidence="2">
    <location>
        <position position="29"/>
    </location>
</feature>
<organism evidence="2">
    <name type="scientific">Tetraodon nigroviridis</name>
    <name type="common">Spotted green pufferfish</name>
    <name type="synonym">Chelonodon nigroviridis</name>
    <dbReference type="NCBI Taxonomy" id="99883"/>
    <lineage>
        <taxon>Eukaryota</taxon>
        <taxon>Metazoa</taxon>
        <taxon>Chordata</taxon>
        <taxon>Craniata</taxon>
        <taxon>Vertebrata</taxon>
        <taxon>Euteleostomi</taxon>
        <taxon>Actinopterygii</taxon>
        <taxon>Neopterygii</taxon>
        <taxon>Teleostei</taxon>
        <taxon>Neoteleostei</taxon>
        <taxon>Acanthomorphata</taxon>
        <taxon>Eupercaria</taxon>
        <taxon>Tetraodontiformes</taxon>
        <taxon>Tetradontoidea</taxon>
        <taxon>Tetraodontidae</taxon>
        <taxon>Tetraodon</taxon>
    </lineage>
</organism>
<reference evidence="2" key="1">
    <citation type="journal article" date="2004" name="Nature">
        <title>Genome duplication in the teleost fish Tetraodon nigroviridis reveals the early vertebrate proto-karyotype.</title>
        <authorList>
            <person name="Jaillon O."/>
            <person name="Aury J.-M."/>
            <person name="Brunet F."/>
            <person name="Petit J.-L."/>
            <person name="Stange-Thomann N."/>
            <person name="Mauceli E."/>
            <person name="Bouneau L."/>
            <person name="Fischer C."/>
            <person name="Ozouf-Costaz C."/>
            <person name="Bernot A."/>
            <person name="Nicaud S."/>
            <person name="Jaffe D."/>
            <person name="Fisher S."/>
            <person name="Lutfalla G."/>
            <person name="Dossat C."/>
            <person name="Segurens B."/>
            <person name="Dasilva C."/>
            <person name="Salanoubat M."/>
            <person name="Levy M."/>
            <person name="Boudet N."/>
            <person name="Castellano S."/>
            <person name="Anthouard V."/>
            <person name="Jubin C."/>
            <person name="Castelli V."/>
            <person name="Katinka M."/>
            <person name="Vacherie B."/>
            <person name="Biemont C."/>
            <person name="Skalli Z."/>
            <person name="Cattolico L."/>
            <person name="Poulain J."/>
            <person name="De Berardinis V."/>
            <person name="Cruaud C."/>
            <person name="Duprat S."/>
            <person name="Brottier P."/>
            <person name="Coutanceau J.-P."/>
            <person name="Gouzy J."/>
            <person name="Parra G."/>
            <person name="Lardier G."/>
            <person name="Chapple C."/>
            <person name="McKernan K.J."/>
            <person name="McEwan P."/>
            <person name="Bosak S."/>
            <person name="Kellis M."/>
            <person name="Volff J.-N."/>
            <person name="Guigo R."/>
            <person name="Zody M.C."/>
            <person name="Mesirov J."/>
            <person name="Lindblad-Toh K."/>
            <person name="Birren B."/>
            <person name="Nusbaum C."/>
            <person name="Kahn D."/>
            <person name="Robinson-Rechavi M."/>
            <person name="Laudet V."/>
            <person name="Schachter V."/>
            <person name="Quetier F."/>
            <person name="Saurin W."/>
            <person name="Scarpelli C."/>
            <person name="Wincker P."/>
            <person name="Lander E.S."/>
            <person name="Weissenbach J."/>
            <person name="Roest Crollius H."/>
        </authorList>
    </citation>
    <scope>NUCLEOTIDE SEQUENCE [LARGE SCALE GENOMIC DNA]</scope>
</reference>
<feature type="region of interest" description="Disordered" evidence="1">
    <location>
        <begin position="1"/>
        <end position="29"/>
    </location>
</feature>
<feature type="non-terminal residue" evidence="2">
    <location>
        <position position="1"/>
    </location>
</feature>
<feature type="compositionally biased region" description="Polar residues" evidence="1">
    <location>
        <begin position="1"/>
        <end position="18"/>
    </location>
</feature>
<dbReference type="AlphaFoldDB" id="Q4S8U3"/>
<dbReference type="EMBL" id="CAAE01014703">
    <property type="protein sequence ID" value="CAG02939.1"/>
    <property type="molecule type" value="Genomic_DNA"/>
</dbReference>
<evidence type="ECO:0000313" key="2">
    <source>
        <dbReference type="EMBL" id="CAG02939.1"/>
    </source>
</evidence>
<name>Q4S8U3_TETNG</name>
<dbReference type="KEGG" id="tng:GSTEN00022186G001"/>
<reference evidence="2" key="2">
    <citation type="submission" date="2004-02" db="EMBL/GenBank/DDBJ databases">
        <authorList>
            <consortium name="Genoscope"/>
            <consortium name="Whitehead Institute Centre for Genome Research"/>
        </authorList>
    </citation>
    <scope>NUCLEOTIDE SEQUENCE</scope>
</reference>
<protein>
    <submittedName>
        <fullName evidence="2">Chromosome 7 SCAF14703, whole genome shotgun sequence</fullName>
    </submittedName>
</protein>